<keyword evidence="2" id="KW-1185">Reference proteome</keyword>
<sequence length="209" mass="22921">MSDPGAAHSLVLASIYRVRDPERMWAQVKERRAQLAMLGARHAVVYHSTQQPGLVLVTIGVRHREPVTKLMRSPAIREWFDVAGVEDYPMVFAGEMVEKINLLAPVDVPPGVVVAVVNTVESVEGVGAVIRTATHTLRSAGVRKLWTYRALDSPREMFVLHEFNDAPHAADWITCPVAAASWMPRLVSGPYPPPFVGRLVDVLSIDAAG</sequence>
<evidence type="ECO:0000313" key="1">
    <source>
        <dbReference type="EMBL" id="BBZ27355.1"/>
    </source>
</evidence>
<dbReference type="AlphaFoldDB" id="A0A7I7XDB9"/>
<keyword evidence="1" id="KW-0436">Ligase</keyword>
<dbReference type="GO" id="GO:0016874">
    <property type="term" value="F:ligase activity"/>
    <property type="evidence" value="ECO:0007669"/>
    <property type="project" value="UniProtKB-KW"/>
</dbReference>
<dbReference type="KEGG" id="mmag:MMAD_16500"/>
<organism evidence="1 2">
    <name type="scientific">Mycolicibacterium madagascariense</name>
    <dbReference type="NCBI Taxonomy" id="212765"/>
    <lineage>
        <taxon>Bacteria</taxon>
        <taxon>Bacillati</taxon>
        <taxon>Actinomycetota</taxon>
        <taxon>Actinomycetes</taxon>
        <taxon>Mycobacteriales</taxon>
        <taxon>Mycobacteriaceae</taxon>
        <taxon>Mycolicibacterium</taxon>
    </lineage>
</organism>
<dbReference type="RefSeq" id="WP_163735057.1">
    <property type="nucleotide sequence ID" value="NZ_AP022610.1"/>
</dbReference>
<protein>
    <submittedName>
        <fullName evidence="1">Fatty-acid--CoA ligase</fullName>
    </submittedName>
</protein>
<evidence type="ECO:0000313" key="2">
    <source>
        <dbReference type="Proteomes" id="UP000466517"/>
    </source>
</evidence>
<reference evidence="1 2" key="1">
    <citation type="journal article" date="2019" name="Emerg. Microbes Infect.">
        <title>Comprehensive subspecies identification of 175 nontuberculous mycobacteria species based on 7547 genomic profiles.</title>
        <authorList>
            <person name="Matsumoto Y."/>
            <person name="Kinjo T."/>
            <person name="Motooka D."/>
            <person name="Nabeya D."/>
            <person name="Jung N."/>
            <person name="Uechi K."/>
            <person name="Horii T."/>
            <person name="Iida T."/>
            <person name="Fujita J."/>
            <person name="Nakamura S."/>
        </authorList>
    </citation>
    <scope>NUCLEOTIDE SEQUENCE [LARGE SCALE GENOMIC DNA]</scope>
    <source>
        <strain evidence="1 2">JCM 13574</strain>
    </source>
</reference>
<name>A0A7I7XDB9_9MYCO</name>
<dbReference type="EMBL" id="AP022610">
    <property type="protein sequence ID" value="BBZ27355.1"/>
    <property type="molecule type" value="Genomic_DNA"/>
</dbReference>
<proteinExistence type="predicted"/>
<gene>
    <name evidence="1" type="ORF">MMAD_16500</name>
</gene>
<accession>A0A7I7XDB9</accession>
<dbReference type="Proteomes" id="UP000466517">
    <property type="component" value="Chromosome"/>
</dbReference>